<protein>
    <submittedName>
        <fullName evidence="2">Uncharacterized protein</fullName>
    </submittedName>
</protein>
<keyword evidence="3" id="KW-1185">Reference proteome</keyword>
<organism evidence="2 3">
    <name type="scientific">Streptomyces lavendulae subsp. lavendulae</name>
    <dbReference type="NCBI Taxonomy" id="58340"/>
    <lineage>
        <taxon>Bacteria</taxon>
        <taxon>Bacillati</taxon>
        <taxon>Actinomycetota</taxon>
        <taxon>Actinomycetes</taxon>
        <taxon>Kitasatosporales</taxon>
        <taxon>Streptomycetaceae</taxon>
        <taxon>Streptomyces</taxon>
    </lineage>
</organism>
<gene>
    <name evidence="2" type="ORF">SLAV_02845</name>
</gene>
<name>A0A2K8P8N2_STRLA</name>
<accession>A0A2K8P8N2</accession>
<sequence length="77" mass="8316">MQSSLELACPPPGWAVSDWPTTRPPPDEGSLDLWLLHVSDAGLRSAVLTGPPWTRRNARGSRPSSTPPTATATWPRT</sequence>
<feature type="region of interest" description="Disordered" evidence="1">
    <location>
        <begin position="1"/>
        <end position="28"/>
    </location>
</feature>
<dbReference type="AlphaFoldDB" id="A0A2K8P8N2"/>
<evidence type="ECO:0000313" key="2">
    <source>
        <dbReference type="EMBL" id="ATZ22480.1"/>
    </source>
</evidence>
<dbReference type="KEGG" id="slx:SLAV_02845"/>
<dbReference type="EMBL" id="CP024985">
    <property type="protein sequence ID" value="ATZ22480.1"/>
    <property type="molecule type" value="Genomic_DNA"/>
</dbReference>
<evidence type="ECO:0000313" key="3">
    <source>
        <dbReference type="Proteomes" id="UP000231791"/>
    </source>
</evidence>
<reference evidence="2 3" key="1">
    <citation type="submission" date="2017-11" db="EMBL/GenBank/DDBJ databases">
        <title>Complete genome sequence of Streptomyces lavendulae subsp. lavendulae CCM 3239 (formerly 'Streptomyces aureofaciens CCM 3239'), the producer of the angucycline-type antibiotic auricin.</title>
        <authorList>
            <person name="Busche T."/>
            <person name="Novakova R."/>
            <person name="Al'Dilaimi A."/>
            <person name="Homerova D."/>
            <person name="Feckova L."/>
            <person name="Rezuchova B."/>
            <person name="Mingyar E."/>
            <person name="Csolleiova D."/>
            <person name="Bekeova C."/>
            <person name="Winkler A."/>
            <person name="Sevcikova B."/>
            <person name="Kalinowski J."/>
            <person name="Kormanec J."/>
            <person name="Ruckert C."/>
        </authorList>
    </citation>
    <scope>NUCLEOTIDE SEQUENCE [LARGE SCALE GENOMIC DNA]</scope>
    <source>
        <strain evidence="2 3">CCM 3239</strain>
    </source>
</reference>
<proteinExistence type="predicted"/>
<dbReference type="Proteomes" id="UP000231791">
    <property type="component" value="Chromosome"/>
</dbReference>
<feature type="compositionally biased region" description="Low complexity" evidence="1">
    <location>
        <begin position="60"/>
        <end position="77"/>
    </location>
</feature>
<evidence type="ECO:0000256" key="1">
    <source>
        <dbReference type="SAM" id="MobiDB-lite"/>
    </source>
</evidence>
<feature type="region of interest" description="Disordered" evidence="1">
    <location>
        <begin position="47"/>
        <end position="77"/>
    </location>
</feature>